<dbReference type="SUPFAM" id="SSF55961">
    <property type="entry name" value="Bet v1-like"/>
    <property type="match status" value="1"/>
</dbReference>
<dbReference type="EMBL" id="JAROCF010000001">
    <property type="protein sequence ID" value="MDN4613338.1"/>
    <property type="molecule type" value="Genomic_DNA"/>
</dbReference>
<dbReference type="Pfam" id="PF10604">
    <property type="entry name" value="Polyketide_cyc2"/>
    <property type="match status" value="1"/>
</dbReference>
<dbReference type="RefSeq" id="WP_301211447.1">
    <property type="nucleotide sequence ID" value="NZ_JAROCF010000001.1"/>
</dbReference>
<name>A0ABT8K7B4_9MICO</name>
<evidence type="ECO:0000313" key="2">
    <source>
        <dbReference type="Proteomes" id="UP001174208"/>
    </source>
</evidence>
<protein>
    <submittedName>
        <fullName evidence="1">SRPBCC family protein</fullName>
    </submittedName>
</protein>
<evidence type="ECO:0000313" key="1">
    <source>
        <dbReference type="EMBL" id="MDN4613338.1"/>
    </source>
</evidence>
<dbReference type="Gene3D" id="3.30.530.20">
    <property type="match status" value="1"/>
</dbReference>
<reference evidence="1" key="1">
    <citation type="submission" date="2023-06" db="EMBL/GenBank/DDBJ databases">
        <title>MT1 and MT2 Draft Genomes of Novel Species.</title>
        <authorList>
            <person name="Venkateswaran K."/>
        </authorList>
    </citation>
    <scope>NUCLEOTIDE SEQUENCE</scope>
    <source>
        <strain evidence="1">F6_8S_P_1B</strain>
    </source>
</reference>
<dbReference type="InterPro" id="IPR019587">
    <property type="entry name" value="Polyketide_cyclase/dehydratase"/>
</dbReference>
<comment type="caution">
    <text evidence="1">The sequence shown here is derived from an EMBL/GenBank/DDBJ whole genome shotgun (WGS) entry which is preliminary data.</text>
</comment>
<dbReference type="Proteomes" id="UP001174208">
    <property type="component" value="Unassembled WGS sequence"/>
</dbReference>
<keyword evidence="2" id="KW-1185">Reference proteome</keyword>
<dbReference type="InterPro" id="IPR023393">
    <property type="entry name" value="START-like_dom_sf"/>
</dbReference>
<gene>
    <name evidence="1" type="ORF">P5G50_02630</name>
</gene>
<sequence length="149" mass="15516">MWTTDFSATTDASAAAVWAALRDLHSGTPLGLASDRFELHGPFAVGTRVTVTPQGQDAMTSEIVELEPGHVYADRTAFGGLTLTFRHTLVEQEGRTSVTHTVEIAGEEADAVGPELGPQIAGDFPVAMAELLAAAEARSTGAPAEAARV</sequence>
<organism evidence="1 2">
    <name type="scientific">Leifsonia williamsii</name>
    <dbReference type="NCBI Taxonomy" id="3035919"/>
    <lineage>
        <taxon>Bacteria</taxon>
        <taxon>Bacillati</taxon>
        <taxon>Actinomycetota</taxon>
        <taxon>Actinomycetes</taxon>
        <taxon>Micrococcales</taxon>
        <taxon>Microbacteriaceae</taxon>
        <taxon>Leifsonia</taxon>
    </lineage>
</organism>
<accession>A0ABT8K7B4</accession>
<proteinExistence type="predicted"/>